<name>A0A1G7MAX8_9BACL</name>
<gene>
    <name evidence="1" type="ORF">SAMN04488542_11344</name>
</gene>
<dbReference type="PANTHER" id="PTHR12526">
    <property type="entry name" value="GLYCOSYLTRANSFERASE"/>
    <property type="match status" value="1"/>
</dbReference>
<sequence length="361" mass="42085">MRIAYLIHWNEGPDSGVFKKVVSQVTEWSRQGHEVGLFLFTAGNPQDWKDAIKGVQLIIQPYSKGMWRNSEFRKLVYRVDQWKPDVVYHRFETHYSRLPELLRKIPSVLEINANDITEMRRRNIFKYTHHTMTREKVLRSTSGFIFVSSEIMDSEHFRRQAKDRIVIGNSIALHDFTPAPPTDNKDPRLIFIGEPRSSWNGIDAIADMARMHKGWHFDIIGISLSEYRKSVPENMKFHGKLSKSQYEPFMQQADVALGSLALYRRGMNEASPLKVREYLAYGLPVINGYVDTDFKEEVPFILRIPNESRNTVKASAEIEKFVKSWQGRRVDRSDVEHLDIAVKETVRLAYMKRIREKGGIR</sequence>
<dbReference type="OrthoDB" id="6385861at2"/>
<dbReference type="Proteomes" id="UP000198972">
    <property type="component" value="Unassembled WGS sequence"/>
</dbReference>
<dbReference type="SUPFAM" id="SSF53756">
    <property type="entry name" value="UDP-Glycosyltransferase/glycogen phosphorylase"/>
    <property type="match status" value="1"/>
</dbReference>
<dbReference type="EMBL" id="FNBG01000013">
    <property type="protein sequence ID" value="SDF58855.1"/>
    <property type="molecule type" value="Genomic_DNA"/>
</dbReference>
<accession>A0A1G7MAX8</accession>
<organism evidence="1 2">
    <name type="scientific">Fontibacillus panacisegetis</name>
    <dbReference type="NCBI Taxonomy" id="670482"/>
    <lineage>
        <taxon>Bacteria</taxon>
        <taxon>Bacillati</taxon>
        <taxon>Bacillota</taxon>
        <taxon>Bacilli</taxon>
        <taxon>Bacillales</taxon>
        <taxon>Paenibacillaceae</taxon>
        <taxon>Fontibacillus</taxon>
    </lineage>
</organism>
<evidence type="ECO:0000313" key="1">
    <source>
        <dbReference type="EMBL" id="SDF58855.1"/>
    </source>
</evidence>
<evidence type="ECO:0000313" key="2">
    <source>
        <dbReference type="Proteomes" id="UP000198972"/>
    </source>
</evidence>
<dbReference type="PANTHER" id="PTHR12526:SF630">
    <property type="entry name" value="GLYCOSYLTRANSFERASE"/>
    <property type="match status" value="1"/>
</dbReference>
<dbReference type="CDD" id="cd03801">
    <property type="entry name" value="GT4_PimA-like"/>
    <property type="match status" value="1"/>
</dbReference>
<dbReference type="GO" id="GO:0016740">
    <property type="term" value="F:transferase activity"/>
    <property type="evidence" value="ECO:0007669"/>
    <property type="project" value="UniProtKB-KW"/>
</dbReference>
<dbReference type="Pfam" id="PF13692">
    <property type="entry name" value="Glyco_trans_1_4"/>
    <property type="match status" value="1"/>
</dbReference>
<reference evidence="1 2" key="1">
    <citation type="submission" date="2016-10" db="EMBL/GenBank/DDBJ databases">
        <authorList>
            <person name="de Groot N.N."/>
        </authorList>
    </citation>
    <scope>NUCLEOTIDE SEQUENCE [LARGE SCALE GENOMIC DNA]</scope>
    <source>
        <strain evidence="1 2">DSM 28129</strain>
    </source>
</reference>
<keyword evidence="1" id="KW-0808">Transferase</keyword>
<proteinExistence type="predicted"/>
<dbReference type="STRING" id="670482.SAMN04488542_11344"/>
<protein>
    <submittedName>
        <fullName evidence="1">Glycosyltransferase involved in cell wall bisynthesis</fullName>
    </submittedName>
</protein>
<keyword evidence="2" id="KW-1185">Reference proteome</keyword>
<dbReference type="AlphaFoldDB" id="A0A1G7MAX8"/>
<dbReference type="RefSeq" id="WP_139173134.1">
    <property type="nucleotide sequence ID" value="NZ_FNBG01000013.1"/>
</dbReference>
<dbReference type="Gene3D" id="3.40.50.2000">
    <property type="entry name" value="Glycogen Phosphorylase B"/>
    <property type="match status" value="2"/>
</dbReference>